<dbReference type="Gene3D" id="2.60.120.260">
    <property type="entry name" value="Galactose-binding domain-like"/>
    <property type="match status" value="1"/>
</dbReference>
<accession>A0A3E1NY74</accession>
<protein>
    <recommendedName>
        <fullName evidence="7">OmpA-like domain-containing protein</fullName>
    </recommendedName>
</protein>
<name>A0A3E1NY74_9BACT</name>
<dbReference type="SUPFAM" id="SSF103088">
    <property type="entry name" value="OmpA-like"/>
    <property type="match status" value="2"/>
</dbReference>
<keyword evidence="3" id="KW-0998">Cell outer membrane</keyword>
<evidence type="ECO:0000256" key="3">
    <source>
        <dbReference type="ARBA" id="ARBA00023237"/>
    </source>
</evidence>
<dbReference type="AlphaFoldDB" id="A0A3E1NY74"/>
<dbReference type="PRINTS" id="PR01023">
    <property type="entry name" value="NAFLGMOTY"/>
</dbReference>
<comment type="caution">
    <text evidence="8">The sequence shown here is derived from an EMBL/GenBank/DDBJ whole genome shotgun (WGS) entry which is preliminary data.</text>
</comment>
<dbReference type="PROSITE" id="PS51123">
    <property type="entry name" value="OMPA_2"/>
    <property type="match status" value="1"/>
</dbReference>
<dbReference type="Gene3D" id="3.30.1330.60">
    <property type="entry name" value="OmpA-like domain"/>
    <property type="match status" value="2"/>
</dbReference>
<evidence type="ECO:0000256" key="4">
    <source>
        <dbReference type="PROSITE-ProRule" id="PRU00473"/>
    </source>
</evidence>
<keyword evidence="9" id="KW-1185">Reference proteome</keyword>
<dbReference type="PANTHER" id="PTHR30329:SF21">
    <property type="entry name" value="LIPOPROTEIN YIAD-RELATED"/>
    <property type="match status" value="1"/>
</dbReference>
<reference evidence="8 9" key="1">
    <citation type="submission" date="2018-08" db="EMBL/GenBank/DDBJ databases">
        <title>Chitinophaga sp. K20C18050901, a novel bacterium isolated from forest soil.</title>
        <authorList>
            <person name="Wang C."/>
        </authorList>
    </citation>
    <scope>NUCLEOTIDE SEQUENCE [LARGE SCALE GENOMIC DNA]</scope>
    <source>
        <strain evidence="8 9">K20C18050901</strain>
    </source>
</reference>
<dbReference type="GO" id="GO:0009279">
    <property type="term" value="C:cell outer membrane"/>
    <property type="evidence" value="ECO:0007669"/>
    <property type="project" value="UniProtKB-SubCell"/>
</dbReference>
<keyword evidence="6" id="KW-0732">Signal</keyword>
<dbReference type="InterPro" id="IPR036737">
    <property type="entry name" value="OmpA-like_sf"/>
</dbReference>
<dbReference type="PANTHER" id="PTHR30329">
    <property type="entry name" value="STATOR ELEMENT OF FLAGELLAR MOTOR COMPLEX"/>
    <property type="match status" value="1"/>
</dbReference>
<dbReference type="EMBL" id="QTJV01000008">
    <property type="protein sequence ID" value="RFM32880.1"/>
    <property type="molecule type" value="Genomic_DNA"/>
</dbReference>
<dbReference type="Proteomes" id="UP000261174">
    <property type="component" value="Unassembled WGS sequence"/>
</dbReference>
<dbReference type="CDD" id="cd07185">
    <property type="entry name" value="OmpA_C-like"/>
    <property type="match status" value="1"/>
</dbReference>
<evidence type="ECO:0000256" key="6">
    <source>
        <dbReference type="SAM" id="SignalP"/>
    </source>
</evidence>
<dbReference type="Pfam" id="PF00691">
    <property type="entry name" value="OmpA"/>
    <property type="match status" value="2"/>
</dbReference>
<proteinExistence type="predicted"/>
<dbReference type="InterPro" id="IPR006665">
    <property type="entry name" value="OmpA-like"/>
</dbReference>
<feature type="signal peptide" evidence="6">
    <location>
        <begin position="1"/>
        <end position="19"/>
    </location>
</feature>
<gene>
    <name evidence="8" type="ORF">DXN04_20770</name>
</gene>
<sequence>MKLSFLILFFCYCTKLLMAQNIVPNASFEEVNICTEYIAPCAPCGWMAVAPEMIKMKYLCNGAALQGQHYVSLLQEGPVENPDSRVYIQTRLLCALQKGQAYKIRVYMNTENYPLRIGLRFDTAFIFSENAGCLSQSVSVELNEVDQQKKLWHTKMPWYILEKTYVAPNNATHLILGNFKAPIRKNGFSGYSNAQLLIDSISITPVNEQLPMCPDTAATRAALYAEHHRHTIPENLTPGRTVVHTLNGTHEGCDTLILKDDLFNQDHTTISERYKQQINEALKNYRGDTSMRIKLVGHAWQAASEEYNKIISYDKAKAVATFLVYNEGYSFDDFQISGEGKSNPRYDTSAGGGDNNRVEMILCHVTAPPVLIVKKPVPPPDTLVIPDILFKFNSSELNPALHTALDSLMKKIPGDGSVQLQVTGHTDNAGNDDYNYNLSLRRANAVATYMQQYGVGNDIRQISGAGESQPVADNKTPEGRRKNRRVEIIIFHTTD</sequence>
<dbReference type="InterPro" id="IPR006664">
    <property type="entry name" value="OMP_bac"/>
</dbReference>
<dbReference type="PRINTS" id="PR01021">
    <property type="entry name" value="OMPADOMAIN"/>
</dbReference>
<evidence type="ECO:0000313" key="8">
    <source>
        <dbReference type="EMBL" id="RFM32880.1"/>
    </source>
</evidence>
<evidence type="ECO:0000256" key="1">
    <source>
        <dbReference type="ARBA" id="ARBA00004442"/>
    </source>
</evidence>
<organism evidence="8 9">
    <name type="scientific">Chitinophaga silvisoli</name>
    <dbReference type="NCBI Taxonomy" id="2291814"/>
    <lineage>
        <taxon>Bacteria</taxon>
        <taxon>Pseudomonadati</taxon>
        <taxon>Bacteroidota</taxon>
        <taxon>Chitinophagia</taxon>
        <taxon>Chitinophagales</taxon>
        <taxon>Chitinophagaceae</taxon>
        <taxon>Chitinophaga</taxon>
    </lineage>
</organism>
<feature type="region of interest" description="Disordered" evidence="5">
    <location>
        <begin position="464"/>
        <end position="483"/>
    </location>
</feature>
<evidence type="ECO:0000259" key="7">
    <source>
        <dbReference type="PROSITE" id="PS51123"/>
    </source>
</evidence>
<evidence type="ECO:0000313" key="9">
    <source>
        <dbReference type="Proteomes" id="UP000261174"/>
    </source>
</evidence>
<evidence type="ECO:0000256" key="2">
    <source>
        <dbReference type="ARBA" id="ARBA00023136"/>
    </source>
</evidence>
<feature type="chain" id="PRO_5017598319" description="OmpA-like domain-containing protein" evidence="6">
    <location>
        <begin position="20"/>
        <end position="495"/>
    </location>
</feature>
<evidence type="ECO:0000256" key="5">
    <source>
        <dbReference type="SAM" id="MobiDB-lite"/>
    </source>
</evidence>
<comment type="subcellular location">
    <subcellularLocation>
        <location evidence="1">Cell outer membrane</location>
    </subcellularLocation>
</comment>
<keyword evidence="2 4" id="KW-0472">Membrane</keyword>
<dbReference type="InterPro" id="IPR050330">
    <property type="entry name" value="Bact_OuterMem_StrucFunc"/>
</dbReference>
<feature type="domain" description="OmpA-like" evidence="7">
    <location>
        <begin position="377"/>
        <end position="494"/>
    </location>
</feature>